<organism evidence="2 3">
    <name type="scientific">Kitasatospora cystarginea</name>
    <dbReference type="NCBI Taxonomy" id="58350"/>
    <lineage>
        <taxon>Bacteria</taxon>
        <taxon>Bacillati</taxon>
        <taxon>Actinomycetota</taxon>
        <taxon>Actinomycetes</taxon>
        <taxon>Kitasatosporales</taxon>
        <taxon>Streptomycetaceae</taxon>
        <taxon>Kitasatospora</taxon>
    </lineage>
</organism>
<comment type="caution">
    <text evidence="2">The sequence shown here is derived from an EMBL/GenBank/DDBJ whole genome shotgun (WGS) entry which is preliminary data.</text>
</comment>
<gene>
    <name evidence="2" type="ORF">GCM10010430_70220</name>
</gene>
<evidence type="ECO:0000313" key="3">
    <source>
        <dbReference type="Proteomes" id="UP001500305"/>
    </source>
</evidence>
<name>A0ABP5RSU8_9ACTN</name>
<accession>A0ABP5RSU8</accession>
<protein>
    <submittedName>
        <fullName evidence="2">Uncharacterized protein</fullName>
    </submittedName>
</protein>
<sequence>MPAMWLLYPPHLASAWGQRYAEVYPGAWEAVGSPSEVSPQRKGGWPGRPARQRIEPDVAHSVRLHVPASRVPSMTDRGNGWSANGGVLVHHKVSWWAVIGQIGAFGGGGQARIAAAGRVRAEAS</sequence>
<proteinExistence type="predicted"/>
<evidence type="ECO:0000313" key="2">
    <source>
        <dbReference type="EMBL" id="GAA2274196.1"/>
    </source>
</evidence>
<dbReference type="EMBL" id="BAAATR010000049">
    <property type="protein sequence ID" value="GAA2274196.1"/>
    <property type="molecule type" value="Genomic_DNA"/>
</dbReference>
<evidence type="ECO:0000256" key="1">
    <source>
        <dbReference type="SAM" id="MobiDB-lite"/>
    </source>
</evidence>
<dbReference type="Proteomes" id="UP001500305">
    <property type="component" value="Unassembled WGS sequence"/>
</dbReference>
<keyword evidence="3" id="KW-1185">Reference proteome</keyword>
<reference evidence="3" key="1">
    <citation type="journal article" date="2019" name="Int. J. Syst. Evol. Microbiol.">
        <title>The Global Catalogue of Microorganisms (GCM) 10K type strain sequencing project: providing services to taxonomists for standard genome sequencing and annotation.</title>
        <authorList>
            <consortium name="The Broad Institute Genomics Platform"/>
            <consortium name="The Broad Institute Genome Sequencing Center for Infectious Disease"/>
            <person name="Wu L."/>
            <person name="Ma J."/>
        </authorList>
    </citation>
    <scope>NUCLEOTIDE SEQUENCE [LARGE SCALE GENOMIC DNA]</scope>
    <source>
        <strain evidence="3">JCM 7356</strain>
    </source>
</reference>
<feature type="region of interest" description="Disordered" evidence="1">
    <location>
        <begin position="32"/>
        <end position="58"/>
    </location>
</feature>